<reference evidence="1" key="1">
    <citation type="submission" date="2024-06" db="EMBL/GenBank/DDBJ databases">
        <authorList>
            <person name="Yang R."/>
        </authorList>
    </citation>
    <scope>NUCLEOTIDE SEQUENCE</scope>
</reference>
<protein>
    <submittedName>
        <fullName evidence="1">Uncharacterized protein</fullName>
    </submittedName>
</protein>
<accession>A0AB39AJM1</accession>
<organism evidence="1">
    <name type="scientific">Vibrio phage P018-4</name>
    <dbReference type="NCBI Taxonomy" id="3229728"/>
    <lineage>
        <taxon>Viruses</taxon>
        <taxon>Duplodnaviria</taxon>
        <taxon>Heunggongvirae</taxon>
        <taxon>Uroviricota</taxon>
        <taxon>Caudoviricetes</taxon>
    </lineage>
</organism>
<proteinExistence type="predicted"/>
<dbReference type="EMBL" id="PP934186">
    <property type="protein sequence ID" value="XDG30887.1"/>
    <property type="molecule type" value="Genomic_DNA"/>
</dbReference>
<evidence type="ECO:0000313" key="1">
    <source>
        <dbReference type="EMBL" id="XDG30887.1"/>
    </source>
</evidence>
<name>A0AB39AJM1_9CAUD</name>
<sequence>MIIKEQAGEIIDSLVNRERVDVDIYDINVNGEDFSGEAFIDSDGDLRAETKIDIIDIEKLWSKDDILDYFTEEDLRNYLGSVYG</sequence>